<dbReference type="InterPro" id="IPR001878">
    <property type="entry name" value="Znf_CCHC"/>
</dbReference>
<accession>A0A016UYG3</accession>
<reference evidence="6" key="1">
    <citation type="journal article" date="2015" name="Nat. Genet.">
        <title>The genome and transcriptome of the zoonotic hookworm Ancylostoma ceylanicum identify infection-specific gene families.</title>
        <authorList>
            <person name="Schwarz E.M."/>
            <person name="Hu Y."/>
            <person name="Antoshechkin I."/>
            <person name="Miller M.M."/>
            <person name="Sternberg P.W."/>
            <person name="Aroian R.V."/>
        </authorList>
    </citation>
    <scope>NUCLEOTIDE SEQUENCE</scope>
    <source>
        <strain evidence="6">HY135</strain>
    </source>
</reference>
<dbReference type="GO" id="GO:0008270">
    <property type="term" value="F:zinc ion binding"/>
    <property type="evidence" value="ECO:0007669"/>
    <property type="project" value="UniProtKB-KW"/>
</dbReference>
<comment type="caution">
    <text evidence="5">The sequence shown here is derived from an EMBL/GenBank/DDBJ whole genome shotgun (WGS) entry which is preliminary data.</text>
</comment>
<dbReference type="Pfam" id="PF00098">
    <property type="entry name" value="zf-CCHC"/>
    <property type="match status" value="1"/>
</dbReference>
<organism evidence="5 6">
    <name type="scientific">Ancylostoma ceylanicum</name>
    <dbReference type="NCBI Taxonomy" id="53326"/>
    <lineage>
        <taxon>Eukaryota</taxon>
        <taxon>Metazoa</taxon>
        <taxon>Ecdysozoa</taxon>
        <taxon>Nematoda</taxon>
        <taxon>Chromadorea</taxon>
        <taxon>Rhabditida</taxon>
        <taxon>Rhabditina</taxon>
        <taxon>Rhabditomorpha</taxon>
        <taxon>Strongyloidea</taxon>
        <taxon>Ancylostomatidae</taxon>
        <taxon>Ancylostomatinae</taxon>
        <taxon>Ancylostoma</taxon>
    </lineage>
</organism>
<feature type="compositionally biased region" description="Basic residues" evidence="3">
    <location>
        <begin position="762"/>
        <end position="774"/>
    </location>
</feature>
<dbReference type="GO" id="GO:0019899">
    <property type="term" value="F:enzyme binding"/>
    <property type="evidence" value="ECO:0007669"/>
    <property type="project" value="UniProtKB-ARBA"/>
</dbReference>
<dbReference type="GO" id="GO:0004190">
    <property type="term" value="F:aspartic-type endopeptidase activity"/>
    <property type="evidence" value="ECO:0007669"/>
    <property type="project" value="InterPro"/>
</dbReference>
<dbReference type="EMBL" id="JARK01001358">
    <property type="protein sequence ID" value="EYC20220.1"/>
    <property type="molecule type" value="Genomic_DNA"/>
</dbReference>
<keyword evidence="1" id="KW-0479">Metal-binding</keyword>
<feature type="region of interest" description="Disordered" evidence="3">
    <location>
        <begin position="748"/>
        <end position="774"/>
    </location>
</feature>
<feature type="coiled-coil region" evidence="2">
    <location>
        <begin position="178"/>
        <end position="212"/>
    </location>
</feature>
<evidence type="ECO:0000259" key="4">
    <source>
        <dbReference type="PROSITE" id="PS50158"/>
    </source>
</evidence>
<dbReference type="SUPFAM" id="SSF57756">
    <property type="entry name" value="Retrovirus zinc finger-like domains"/>
    <property type="match status" value="1"/>
</dbReference>
<dbReference type="InterPro" id="IPR036875">
    <property type="entry name" value="Znf_CCHC_sf"/>
</dbReference>
<dbReference type="STRING" id="53326.A0A016UYG3"/>
<feature type="region of interest" description="Disordered" evidence="3">
    <location>
        <begin position="532"/>
        <end position="562"/>
    </location>
</feature>
<feature type="compositionally biased region" description="Basic and acidic residues" evidence="3">
    <location>
        <begin position="537"/>
        <end position="562"/>
    </location>
</feature>
<evidence type="ECO:0000256" key="1">
    <source>
        <dbReference type="PROSITE-ProRule" id="PRU00047"/>
    </source>
</evidence>
<dbReference type="SUPFAM" id="SSF50630">
    <property type="entry name" value="Acid proteases"/>
    <property type="match status" value="1"/>
</dbReference>
<feature type="compositionally biased region" description="Polar residues" evidence="3">
    <location>
        <begin position="289"/>
        <end position="310"/>
    </location>
</feature>
<dbReference type="SMART" id="SM00343">
    <property type="entry name" value="ZnF_C2HC"/>
    <property type="match status" value="1"/>
</dbReference>
<feature type="region of interest" description="Disordered" evidence="3">
    <location>
        <begin position="262"/>
        <end position="335"/>
    </location>
</feature>
<keyword evidence="1" id="KW-0862">Zinc</keyword>
<dbReference type="GO" id="GO:0006508">
    <property type="term" value="P:proteolysis"/>
    <property type="evidence" value="ECO:0007669"/>
    <property type="project" value="InterPro"/>
</dbReference>
<dbReference type="Proteomes" id="UP000024635">
    <property type="component" value="Unassembled WGS sequence"/>
</dbReference>
<dbReference type="PROSITE" id="PS50158">
    <property type="entry name" value="ZF_CCHC"/>
    <property type="match status" value="1"/>
</dbReference>
<dbReference type="GO" id="GO:0003676">
    <property type="term" value="F:nucleic acid binding"/>
    <property type="evidence" value="ECO:0007669"/>
    <property type="project" value="InterPro"/>
</dbReference>
<feature type="compositionally biased region" description="Basic and acidic residues" evidence="3">
    <location>
        <begin position="262"/>
        <end position="283"/>
    </location>
</feature>
<dbReference type="InterPro" id="IPR001969">
    <property type="entry name" value="Aspartic_peptidase_AS"/>
</dbReference>
<gene>
    <name evidence="5" type="primary">Acey_s0022.g516</name>
    <name evidence="5" type="ORF">Y032_0022g516</name>
</gene>
<dbReference type="InterPro" id="IPR021109">
    <property type="entry name" value="Peptidase_aspartic_dom_sf"/>
</dbReference>
<evidence type="ECO:0000313" key="5">
    <source>
        <dbReference type="EMBL" id="EYC20220.1"/>
    </source>
</evidence>
<sequence>MKGSACSVPDVRRAERTSSENCVVSELVESSEATVMAQHTGALGSTEGLADDFNRLCGSEETSLQVCDKAIRAVKEIAVRMGAEVSAHFRIGDARREAVERAGEESTARAIEQVARVRRECEQYVELARWANTLLASLDCVDRGQFVDKLTELVKCYDAVGQMAEREDWRMSEVAEHIQGTLSRYSRLQTEHKSLQEQLKALQEQCARQQEIRGLKARVNEQPSEVPMDTEAPRDNVPGEYVGTIRPSRAMSILNSLRNGLSERDCDSFQHGGDRRARVRDWIQVRPPANTSPRGSRTTQTGRSSFSDGSMRSELESMEECVPGTQGGPDEGAYRGGQMTQYLRYVALPEVQPFSGCEKNYGFLNFLEAFELKDPRHNWEDAELCALFRSKLIGKARHQYESLPVRERHDGYAMLVEAMRRECKAEQRTNKVVALGELKRLRKGEAQSVSDFCVELERLTRRAYPELDEHALDTERAHLLYEQLVHWRDSYHLLEALESNEGAYEKPKQTAKRIERRNLTFQNVCGGAAESSRPVRLKKEAHSLDAGKQDEGETKPTEPRKRETRCFNCQETGHLARECSKKAKSATNPRTVGSLSARLSAASAHIVGMTLTQRLQGVQSVASPLFGKKTMVQLEIFGRVWPGLLDTGSEISILPAKVLLQAKADGVDIDKEVVEYPIDNATRVYDASGSRMSFITIVDVNIRERDGTCAVVSKMYVSRSDEDWVIIGSNVLPRLGYQLVREAEGKGEHCSSSLANESPPKPKTKHRPKGRGRGVRVGSVSVARTLTATTDTKFTHFRADREFDVLDEMNCLHAKFRCQGQKLPILDGVPQIDLSACNCSSRLIAGDMIPELPQPAHSHRVECVLEGARVIAIWQGTGTLAEKIQWILDPSHRRITPRSVALSYAFFRAQCLHISVMSTTVADGIMRHAPMIGWSGDTTRILIGYFA</sequence>
<feature type="region of interest" description="Disordered" evidence="3">
    <location>
        <begin position="221"/>
        <end position="242"/>
    </location>
</feature>
<keyword evidence="1" id="KW-0863">Zinc-finger</keyword>
<evidence type="ECO:0000313" key="6">
    <source>
        <dbReference type="Proteomes" id="UP000024635"/>
    </source>
</evidence>
<keyword evidence="2" id="KW-0175">Coiled coil</keyword>
<dbReference type="Gene3D" id="4.10.60.10">
    <property type="entry name" value="Zinc finger, CCHC-type"/>
    <property type="match status" value="1"/>
</dbReference>
<feature type="domain" description="CCHC-type" evidence="4">
    <location>
        <begin position="565"/>
        <end position="581"/>
    </location>
</feature>
<evidence type="ECO:0000256" key="2">
    <source>
        <dbReference type="SAM" id="Coils"/>
    </source>
</evidence>
<dbReference type="GO" id="GO:0005737">
    <property type="term" value="C:cytoplasm"/>
    <property type="evidence" value="ECO:0007669"/>
    <property type="project" value="UniProtKB-ARBA"/>
</dbReference>
<dbReference type="PROSITE" id="PS00141">
    <property type="entry name" value="ASP_PROTEASE"/>
    <property type="match status" value="1"/>
</dbReference>
<evidence type="ECO:0000256" key="3">
    <source>
        <dbReference type="SAM" id="MobiDB-lite"/>
    </source>
</evidence>
<protein>
    <recommendedName>
        <fullName evidence="4">CCHC-type domain-containing protein</fullName>
    </recommendedName>
</protein>
<proteinExistence type="predicted"/>
<keyword evidence="6" id="KW-1185">Reference proteome</keyword>
<dbReference type="AlphaFoldDB" id="A0A016UYG3"/>
<name>A0A016UYG3_9BILA</name>
<dbReference type="OrthoDB" id="5874694at2759"/>